<accession>A0A8S9MIX7</accession>
<reference evidence="1" key="1">
    <citation type="submission" date="2019-12" db="EMBL/GenBank/DDBJ databases">
        <title>Genome sequencing and annotation of Brassica cretica.</title>
        <authorList>
            <person name="Studholme D.J."/>
            <person name="Sarris P.F."/>
        </authorList>
    </citation>
    <scope>NUCLEOTIDE SEQUENCE</scope>
    <source>
        <strain evidence="1">PFS-001/15</strain>
        <tissue evidence="1">Leaf</tissue>
    </source>
</reference>
<dbReference type="Proteomes" id="UP000712281">
    <property type="component" value="Unassembled WGS sequence"/>
</dbReference>
<dbReference type="EMBL" id="QGKW02000007">
    <property type="protein sequence ID" value="KAF2617003.1"/>
    <property type="molecule type" value="Genomic_DNA"/>
</dbReference>
<sequence length="101" mass="11902">MDISLRSVHPWAGHPAPKKTLRMAVLHYYSQVFCKLPARCADVVSLWGNDYSRAFSWNEHDIAFITWHLGYSLFIEFDHKDKKEKEAYQLSYPPSRPFRIS</sequence>
<evidence type="ECO:0000313" key="1">
    <source>
        <dbReference type="EMBL" id="KAF2617003.1"/>
    </source>
</evidence>
<proteinExistence type="predicted"/>
<dbReference type="AlphaFoldDB" id="A0A8S9MIX7"/>
<protein>
    <submittedName>
        <fullName evidence="1">Uncharacterized protein</fullName>
    </submittedName>
</protein>
<evidence type="ECO:0000313" key="2">
    <source>
        <dbReference type="Proteomes" id="UP000712281"/>
    </source>
</evidence>
<comment type="caution">
    <text evidence="1">The sequence shown here is derived from an EMBL/GenBank/DDBJ whole genome shotgun (WGS) entry which is preliminary data.</text>
</comment>
<name>A0A8S9MIX7_BRACR</name>
<gene>
    <name evidence="1" type="ORF">F2Q68_00040384</name>
</gene>
<organism evidence="1 2">
    <name type="scientific">Brassica cretica</name>
    <name type="common">Mustard</name>
    <dbReference type="NCBI Taxonomy" id="69181"/>
    <lineage>
        <taxon>Eukaryota</taxon>
        <taxon>Viridiplantae</taxon>
        <taxon>Streptophyta</taxon>
        <taxon>Embryophyta</taxon>
        <taxon>Tracheophyta</taxon>
        <taxon>Spermatophyta</taxon>
        <taxon>Magnoliopsida</taxon>
        <taxon>eudicotyledons</taxon>
        <taxon>Gunneridae</taxon>
        <taxon>Pentapetalae</taxon>
        <taxon>rosids</taxon>
        <taxon>malvids</taxon>
        <taxon>Brassicales</taxon>
        <taxon>Brassicaceae</taxon>
        <taxon>Brassiceae</taxon>
        <taxon>Brassica</taxon>
    </lineage>
</organism>